<dbReference type="InterPro" id="IPR053784">
    <property type="entry name" value="Choice_anch_U_dom"/>
</dbReference>
<dbReference type="RefSeq" id="WP_208606031.1">
    <property type="nucleotide sequence ID" value="NZ_FNJL01000026.1"/>
</dbReference>
<dbReference type="NCBIfam" id="TIGR04174">
    <property type="entry name" value="IPTL_CTERM"/>
    <property type="match status" value="1"/>
</dbReference>
<evidence type="ECO:0000313" key="3">
    <source>
        <dbReference type="Proteomes" id="UP000199317"/>
    </source>
</evidence>
<organism evidence="2 3">
    <name type="scientific">Paracidovorax cattleyae</name>
    <dbReference type="NCBI Taxonomy" id="80868"/>
    <lineage>
        <taxon>Bacteria</taxon>
        <taxon>Pseudomonadati</taxon>
        <taxon>Pseudomonadota</taxon>
        <taxon>Betaproteobacteria</taxon>
        <taxon>Burkholderiales</taxon>
        <taxon>Comamonadaceae</taxon>
        <taxon>Paracidovorax</taxon>
    </lineage>
</organism>
<dbReference type="Gene3D" id="2.60.40.10">
    <property type="entry name" value="Immunoglobulins"/>
    <property type="match status" value="1"/>
</dbReference>
<dbReference type="SUPFAM" id="SSF49265">
    <property type="entry name" value="Fibronectin type III"/>
    <property type="match status" value="1"/>
</dbReference>
<dbReference type="Pfam" id="PF00041">
    <property type="entry name" value="fn3"/>
    <property type="match status" value="1"/>
</dbReference>
<dbReference type="PANTHER" id="PTHR34720">
    <property type="entry name" value="MICROCYSTIN DEPENDENT PROTEIN"/>
    <property type="match status" value="1"/>
</dbReference>
<proteinExistence type="predicted"/>
<protein>
    <submittedName>
        <fullName evidence="2">IPTL-CTERM protein sorting domain-containing protein</fullName>
    </submittedName>
</protein>
<keyword evidence="3" id="KW-1185">Reference proteome</keyword>
<dbReference type="Proteomes" id="UP000199317">
    <property type="component" value="Unassembled WGS sequence"/>
</dbReference>
<sequence length="445" mass="43638">QSLQATADGNGLRWMRSGTGPEVSGVRFAISTVPDAPESGWTDLGAAVRVAGGWAIDGLSLQRGVPLWVRAQGAATGGIYNGSQALVRSVLGLQLPSVAGAPTGVNAVPGNGQATVSWTAPAFDGGSPVTGYTVTGHPGGSCTPAPATATTCTVTGLTNGTAYTFMVVAGNGAGPSAPSAASNAVTPKGTQTILFAPPGPQDFGTSPTLAATADSGLAPTFTSGSPSVCAITEAGALTFLTAGSCTVHADQAGSPAYLAAAQVSRTFAVVARLSVAGAVPGMAGLATATLSGGGAGCTLAATGTAFVTPGGLPAGYTLPHGGFAFVATGCAGSVTLALVYPQALPAGVQFWKFGPAAPGDTTSTWFQWTGAILSPDHRTVTYTVVDNGIGDADTAVGTIRDPFAPITAVAAGNVSPIPTLSQWGLVLMSLLAAALGMTSRHLRAP</sequence>
<gene>
    <name evidence="2" type="ORF">SAMN04489708_1261</name>
</gene>
<evidence type="ECO:0000259" key="1">
    <source>
        <dbReference type="PROSITE" id="PS50853"/>
    </source>
</evidence>
<dbReference type="SMART" id="SM00060">
    <property type="entry name" value="FN3"/>
    <property type="match status" value="1"/>
</dbReference>
<dbReference type="InterPro" id="IPR013783">
    <property type="entry name" value="Ig-like_fold"/>
</dbReference>
<dbReference type="NCBIfam" id="NF041766">
    <property type="entry name" value="choice_anch_U"/>
    <property type="match status" value="1"/>
</dbReference>
<feature type="non-terminal residue" evidence="2">
    <location>
        <position position="1"/>
    </location>
</feature>
<dbReference type="AlphaFoldDB" id="A0A1H0VG74"/>
<dbReference type="InterPro" id="IPR026442">
    <property type="entry name" value="IPTL_CTERM"/>
</dbReference>
<dbReference type="CDD" id="cd00063">
    <property type="entry name" value="FN3"/>
    <property type="match status" value="1"/>
</dbReference>
<dbReference type="InterPro" id="IPR036116">
    <property type="entry name" value="FN3_sf"/>
</dbReference>
<dbReference type="Pfam" id="PF18203">
    <property type="entry name" value="IPTL-CTERM"/>
    <property type="match status" value="1"/>
</dbReference>
<dbReference type="InterPro" id="IPR003961">
    <property type="entry name" value="FN3_dom"/>
</dbReference>
<feature type="domain" description="Fibronectin type-III" evidence="1">
    <location>
        <begin position="98"/>
        <end position="189"/>
    </location>
</feature>
<dbReference type="EMBL" id="FNJL01000026">
    <property type="protein sequence ID" value="SDP77552.1"/>
    <property type="molecule type" value="Genomic_DNA"/>
</dbReference>
<reference evidence="3" key="1">
    <citation type="submission" date="2016-10" db="EMBL/GenBank/DDBJ databases">
        <authorList>
            <person name="Varghese N."/>
            <person name="Submissions S."/>
        </authorList>
    </citation>
    <scope>NUCLEOTIDE SEQUENCE [LARGE SCALE GENOMIC DNA]</scope>
    <source>
        <strain evidence="3">DSM 17101</strain>
    </source>
</reference>
<name>A0A1H0VG74_9BURK</name>
<dbReference type="PRINTS" id="PR00014">
    <property type="entry name" value="FNTYPEIII"/>
</dbReference>
<evidence type="ECO:0000313" key="2">
    <source>
        <dbReference type="EMBL" id="SDP77552.1"/>
    </source>
</evidence>
<dbReference type="PROSITE" id="PS50853">
    <property type="entry name" value="FN3"/>
    <property type="match status" value="1"/>
</dbReference>
<accession>A0A1H0VG74</accession>
<dbReference type="PANTHER" id="PTHR34720:SF9">
    <property type="entry name" value="BLR4714 PROTEIN"/>
    <property type="match status" value="1"/>
</dbReference>